<dbReference type="InParanoid" id="C4QXA4"/>
<dbReference type="EMBL" id="FN392319">
    <property type="protein sequence ID" value="CAY67877.1"/>
    <property type="molecule type" value="Genomic_DNA"/>
</dbReference>
<organism evidence="1 2">
    <name type="scientific">Komagataella phaffii (strain GS115 / ATCC 20864)</name>
    <name type="common">Yeast</name>
    <name type="synonym">Pichia pastoris</name>
    <dbReference type="NCBI Taxonomy" id="644223"/>
    <lineage>
        <taxon>Eukaryota</taxon>
        <taxon>Fungi</taxon>
        <taxon>Dikarya</taxon>
        <taxon>Ascomycota</taxon>
        <taxon>Saccharomycotina</taxon>
        <taxon>Pichiomycetes</taxon>
        <taxon>Pichiales</taxon>
        <taxon>Pichiaceae</taxon>
        <taxon>Komagataella</taxon>
    </lineage>
</organism>
<accession>C4QXA4</accession>
<dbReference type="Proteomes" id="UP000000314">
    <property type="component" value="Chromosome 1"/>
</dbReference>
<dbReference type="RefSeq" id="XP_002490158.1">
    <property type="nucleotide sequence ID" value="XM_002490113.1"/>
</dbReference>
<dbReference type="GeneID" id="8196883"/>
<evidence type="ECO:0000313" key="1">
    <source>
        <dbReference type="EMBL" id="CAY67877.1"/>
    </source>
</evidence>
<name>C4QXA4_KOMPG</name>
<reference evidence="1 2" key="1">
    <citation type="journal article" date="2009" name="Nat. Biotechnol.">
        <title>Genome sequence of the recombinant protein production host Pichia pastoris.</title>
        <authorList>
            <person name="De Schutter K."/>
            <person name="Lin Y.C."/>
            <person name="Tiels P."/>
            <person name="Van Hecke A."/>
            <person name="Glinka S."/>
            <person name="Weber-Lehmann J."/>
            <person name="Rouze P."/>
            <person name="Van de Peer Y."/>
            <person name="Callewaert N."/>
        </authorList>
    </citation>
    <scope>NUCLEOTIDE SEQUENCE [LARGE SCALE GENOMIC DNA]</scope>
    <source>
        <strain evidence="2">GS115 / ATCC 20864</strain>
    </source>
</reference>
<sequence length="178" mass="21498">MIYITNFQNYSQYLKEQKLLDILLHAIRMDTQNDSSTTQVTNDYYDQHLMLKDFFERKVIRNSQFIQSVSYAPKVFHSIRMFQSSDEMYINQYLQQFKRCDLRISDTLYFIKDHYMLKGIREINLDLFLQAKLHPELLGGRLIGFYEIRAPWGKFEFMAIECDCQPHQSMVNMFLQRD</sequence>
<dbReference type="HOGENOM" id="CLU_1511141_0_0_1"/>
<gene>
    <name evidence="1" type="ordered locus">PAS_chr1-4_0046</name>
</gene>
<evidence type="ECO:0000313" key="2">
    <source>
        <dbReference type="Proteomes" id="UP000000314"/>
    </source>
</evidence>
<dbReference type="AlphaFoldDB" id="C4QXA4"/>
<keyword evidence="2" id="KW-1185">Reference proteome</keyword>
<dbReference type="KEGG" id="ppa:PAS_chr1-4_0046"/>
<proteinExistence type="predicted"/>
<protein>
    <submittedName>
        <fullName evidence="1">Uncharacterized protein</fullName>
    </submittedName>
</protein>
<dbReference type="OrthoDB" id="10274122at2759"/>